<evidence type="ECO:0000313" key="14">
    <source>
        <dbReference type="Proteomes" id="UP001589865"/>
    </source>
</evidence>
<dbReference type="EMBL" id="JBHLUN010000014">
    <property type="protein sequence ID" value="MFC0410309.1"/>
    <property type="molecule type" value="Genomic_DNA"/>
</dbReference>
<accession>A0ABV6JXE1</accession>
<proteinExistence type="inferred from homology"/>
<dbReference type="InterPro" id="IPR015168">
    <property type="entry name" value="SsuA/THI5"/>
</dbReference>
<evidence type="ECO:0000313" key="13">
    <source>
        <dbReference type="EMBL" id="MFC0410309.1"/>
    </source>
</evidence>
<comment type="subunit">
    <text evidence="4">Homodimer.</text>
</comment>
<evidence type="ECO:0000256" key="10">
    <source>
        <dbReference type="ARBA" id="ARBA00033171"/>
    </source>
</evidence>
<keyword evidence="5" id="KW-0808">Transferase</keyword>
<reference evidence="13 14" key="1">
    <citation type="submission" date="2024-09" db="EMBL/GenBank/DDBJ databases">
        <authorList>
            <person name="Sun Q."/>
            <person name="Mori K."/>
        </authorList>
    </citation>
    <scope>NUCLEOTIDE SEQUENCE [LARGE SCALE GENOMIC DNA]</scope>
    <source>
        <strain evidence="13 14">TBRC 5777</strain>
    </source>
</reference>
<dbReference type="RefSeq" id="WP_377046059.1">
    <property type="nucleotide sequence ID" value="NZ_JBHLUN010000014.1"/>
</dbReference>
<evidence type="ECO:0000256" key="7">
    <source>
        <dbReference type="ARBA" id="ARBA00022898"/>
    </source>
</evidence>
<keyword evidence="9" id="KW-0408">Iron</keyword>
<evidence type="ECO:0000256" key="6">
    <source>
        <dbReference type="ARBA" id="ARBA00022723"/>
    </source>
</evidence>
<evidence type="ECO:0000256" key="1">
    <source>
        <dbReference type="ARBA" id="ARBA00003469"/>
    </source>
</evidence>
<comment type="similarity">
    <text evidence="3">Belongs to the NMT1/THI5 family.</text>
</comment>
<organism evidence="13 14">
    <name type="scientific">Roseomonas elaeocarpi</name>
    <dbReference type="NCBI Taxonomy" id="907779"/>
    <lineage>
        <taxon>Bacteria</taxon>
        <taxon>Pseudomonadati</taxon>
        <taxon>Pseudomonadota</taxon>
        <taxon>Alphaproteobacteria</taxon>
        <taxon>Acetobacterales</taxon>
        <taxon>Roseomonadaceae</taxon>
        <taxon>Roseomonas</taxon>
    </lineage>
</organism>
<keyword evidence="8" id="KW-0784">Thiamine biosynthesis</keyword>
<name>A0ABV6JXE1_9PROT</name>
<keyword evidence="14" id="KW-1185">Reference proteome</keyword>
<evidence type="ECO:0000256" key="8">
    <source>
        <dbReference type="ARBA" id="ARBA00022977"/>
    </source>
</evidence>
<keyword evidence="6" id="KW-0479">Metal-binding</keyword>
<dbReference type="Proteomes" id="UP001589865">
    <property type="component" value="Unassembled WGS sequence"/>
</dbReference>
<comment type="catalytic activity">
    <reaction evidence="11">
        <text>N(6)-(pyridoxal phosphate)-L-lysyl-[4-amino-5-hydroxymethyl-2-methylpyrimidine phosphate synthase] + L-histidyl-[4-amino-5-hydroxymethyl-2-methylpyrimidine phosphate synthase] + 2 Fe(3+) + 4 H2O = L-lysyl-[4-amino-5-hydroxymethyl-2-methylpyrimidine phosphate synthase] + (2S)-2-amino-5-hydroxy-4-oxopentanoyl-[4-amino-5-hydroxymethyl-2-methylpyrimidine phosphate synthase] + 4-amino-2-methyl-5-(phosphooxymethyl)pyrimidine + 3-oxopropanoate + 2 Fe(2+) + 2 H(+)</text>
        <dbReference type="Rhea" id="RHEA:65756"/>
        <dbReference type="Rhea" id="RHEA-COMP:16892"/>
        <dbReference type="Rhea" id="RHEA-COMP:16893"/>
        <dbReference type="Rhea" id="RHEA-COMP:16894"/>
        <dbReference type="Rhea" id="RHEA-COMP:16895"/>
        <dbReference type="ChEBI" id="CHEBI:15377"/>
        <dbReference type="ChEBI" id="CHEBI:15378"/>
        <dbReference type="ChEBI" id="CHEBI:29033"/>
        <dbReference type="ChEBI" id="CHEBI:29034"/>
        <dbReference type="ChEBI" id="CHEBI:29969"/>
        <dbReference type="ChEBI" id="CHEBI:29979"/>
        <dbReference type="ChEBI" id="CHEBI:33190"/>
        <dbReference type="ChEBI" id="CHEBI:58354"/>
        <dbReference type="ChEBI" id="CHEBI:143915"/>
        <dbReference type="ChEBI" id="CHEBI:157692"/>
    </reaction>
    <physiologicalReaction direction="left-to-right" evidence="11">
        <dbReference type="Rhea" id="RHEA:65757"/>
    </physiologicalReaction>
</comment>
<dbReference type="Pfam" id="PF09084">
    <property type="entry name" value="NMT1"/>
    <property type="match status" value="1"/>
</dbReference>
<sequence>MQPFRVSATGHSVNYLPEYVARWQGFFAAEGLEVSATVPSPWDLVLDEINTGAAEAALGGIWVPSMYLNRAARYTPFAQVSARAPLALVGREAIGPFEWRMLRGKVVMMKGSNGASVGLFIKMVLREHGIDPREVGFVQDLDGKMLATLFAGGMGDFLVVDSPSALTLEAAGGGRVATILAESAGDVPWSVYYAPGESDAERLAVQRRFVRALGRGMDWIMAHEAASFGDFLAQTFPRFEVGTLVRLVDLYRRTGMWTTPRIDRAGYERWQGGIAAGHLTAAPIPYETLIDLRATEDVAVA</sequence>
<evidence type="ECO:0000256" key="5">
    <source>
        <dbReference type="ARBA" id="ARBA00022679"/>
    </source>
</evidence>
<protein>
    <recommendedName>
        <fullName evidence="10">Thiamine pyrimidine synthase</fullName>
    </recommendedName>
</protein>
<dbReference type="Gene3D" id="3.40.190.10">
    <property type="entry name" value="Periplasmic binding protein-like II"/>
    <property type="match status" value="2"/>
</dbReference>
<comment type="caution">
    <text evidence="13">The sequence shown here is derived from an EMBL/GenBank/DDBJ whole genome shotgun (WGS) entry which is preliminary data.</text>
</comment>
<evidence type="ECO:0000256" key="11">
    <source>
        <dbReference type="ARBA" id="ARBA00048179"/>
    </source>
</evidence>
<dbReference type="SUPFAM" id="SSF53850">
    <property type="entry name" value="Periplasmic binding protein-like II"/>
    <property type="match status" value="1"/>
</dbReference>
<dbReference type="PANTHER" id="PTHR31528:SF1">
    <property type="entry name" value="4-AMINO-5-HYDROXYMETHYL-2-METHYLPYRIMIDINE PHOSPHATE SYNTHASE THI11-RELATED"/>
    <property type="match status" value="1"/>
</dbReference>
<evidence type="ECO:0000256" key="2">
    <source>
        <dbReference type="ARBA" id="ARBA00004948"/>
    </source>
</evidence>
<dbReference type="InterPro" id="IPR027939">
    <property type="entry name" value="NMT1/THI5"/>
</dbReference>
<evidence type="ECO:0000259" key="12">
    <source>
        <dbReference type="Pfam" id="PF09084"/>
    </source>
</evidence>
<evidence type="ECO:0000256" key="4">
    <source>
        <dbReference type="ARBA" id="ARBA00011738"/>
    </source>
</evidence>
<dbReference type="PANTHER" id="PTHR31528">
    <property type="entry name" value="4-AMINO-5-HYDROXYMETHYL-2-METHYLPYRIMIDINE PHOSPHATE SYNTHASE THI11-RELATED"/>
    <property type="match status" value="1"/>
</dbReference>
<keyword evidence="7" id="KW-0663">Pyridoxal phosphate</keyword>
<evidence type="ECO:0000256" key="3">
    <source>
        <dbReference type="ARBA" id="ARBA00009406"/>
    </source>
</evidence>
<comment type="function">
    <text evidence="1">Responsible for the formation of the pyrimidine heterocycle in the thiamine biosynthesis pathway. Catalyzes the formation of hydroxymethylpyrimidine phosphate (HMP-P) from histidine and pyridoxal phosphate (PLP). The protein uses PLP and the active site histidine to form HMP-P, generating an inactive enzyme. The enzyme can only undergo a single turnover, which suggests it is a suicide enzyme.</text>
</comment>
<gene>
    <name evidence="13" type="ORF">ACFFGY_18805</name>
</gene>
<comment type="pathway">
    <text evidence="2">Cofactor biosynthesis; thiamine diphosphate biosynthesis.</text>
</comment>
<evidence type="ECO:0000256" key="9">
    <source>
        <dbReference type="ARBA" id="ARBA00023004"/>
    </source>
</evidence>
<feature type="domain" description="SsuA/THI5-like" evidence="12">
    <location>
        <begin position="14"/>
        <end position="223"/>
    </location>
</feature>